<protein>
    <submittedName>
        <fullName evidence="1">Gliding motility-associated C-terminal domain</fullName>
    </submittedName>
</protein>
<dbReference type="AlphaFoldDB" id="A0A378RIN1"/>
<dbReference type="RefSeq" id="WP_115089937.1">
    <property type="nucleotide sequence ID" value="NZ_CP068107.1"/>
</dbReference>
<gene>
    <name evidence="1" type="ORF">NCTC11179_00420</name>
</gene>
<reference evidence="1 2" key="1">
    <citation type="submission" date="2018-06" db="EMBL/GenBank/DDBJ databases">
        <authorList>
            <consortium name="Pathogen Informatics"/>
            <person name="Doyle S."/>
        </authorList>
    </citation>
    <scope>NUCLEOTIDE SEQUENCE [LARGE SCALE GENOMIC DNA]</scope>
    <source>
        <strain evidence="1 2">NCTC11179</strain>
    </source>
</reference>
<sequence length="438" mass="49375">MSQNYFKLTFLLLVCVHTLSYGQDESEHIQLVNTGLFSVRPETILSTQLDFTNTASGTFVNDGSVYYYKDFTNDGYYGISSSMKSSSTFFIVSNSSLAKRITGNSLASFYNIEFDSELNGIAFDLKNNIDISGLAHFKNGIVQVDSTKNASTSVSNGMVTFLAGARHENVGNHSFIEGAVEKKGNDRFEYPIGHKKYFRPAVISAPDDVLATIVGQYYLEDAPFFTAHKKTAGVIKVLNEKEYWRLEGNLKQPNMVVLSLDWNEETTPPELLKNPEEELHIVRWDAKEQLWVDEGGVVDMSLKRVTTVAEIKDFGYFTLATVKKDWIIEGDVVIYNLVTPDGDGKNDYFIIDNINKYPNNRVEIYNRWGVKVYETTGYDPKGDGSTNVFRGYSDGKITVDKNKKLPSGTYYYVVTYEYKDANGNRMIKKAANLHVETN</sequence>
<name>A0A378RIN1_MYROD</name>
<keyword evidence="2" id="KW-1185">Reference proteome</keyword>
<dbReference type="Pfam" id="PF13585">
    <property type="entry name" value="CHU_C"/>
    <property type="match status" value="1"/>
</dbReference>
<evidence type="ECO:0000313" key="1">
    <source>
        <dbReference type="EMBL" id="STZ26893.1"/>
    </source>
</evidence>
<dbReference type="EMBL" id="UGQL01000001">
    <property type="protein sequence ID" value="STZ26893.1"/>
    <property type="molecule type" value="Genomic_DNA"/>
</dbReference>
<proteinExistence type="predicted"/>
<accession>A0A378RIN1</accession>
<dbReference type="Proteomes" id="UP000255024">
    <property type="component" value="Unassembled WGS sequence"/>
</dbReference>
<evidence type="ECO:0000313" key="2">
    <source>
        <dbReference type="Proteomes" id="UP000255024"/>
    </source>
</evidence>
<organism evidence="1 2">
    <name type="scientific">Myroides odoratus</name>
    <name type="common">Flavobacterium odoratum</name>
    <dbReference type="NCBI Taxonomy" id="256"/>
    <lineage>
        <taxon>Bacteria</taxon>
        <taxon>Pseudomonadati</taxon>
        <taxon>Bacteroidota</taxon>
        <taxon>Flavobacteriia</taxon>
        <taxon>Flavobacteriales</taxon>
        <taxon>Flavobacteriaceae</taxon>
        <taxon>Myroides</taxon>
    </lineage>
</organism>